<gene>
    <name evidence="8" type="primary">radC</name>
    <name evidence="8" type="ORF">J2R62_09760</name>
</gene>
<dbReference type="PANTHER" id="PTHR30471">
    <property type="entry name" value="DNA REPAIR PROTEIN RADC"/>
    <property type="match status" value="1"/>
</dbReference>
<dbReference type="InterPro" id="IPR037518">
    <property type="entry name" value="MPN"/>
</dbReference>
<accession>A0A8I2B5Y8</accession>
<dbReference type="SUPFAM" id="SSF47781">
    <property type="entry name" value="RuvA domain 2-like"/>
    <property type="match status" value="1"/>
</dbReference>
<organism evidence="8 9">
    <name type="scientific">Plesiomonas shigelloides</name>
    <name type="common">Aeromonas shigelloides</name>
    <dbReference type="NCBI Taxonomy" id="703"/>
    <lineage>
        <taxon>Bacteria</taxon>
        <taxon>Pseudomonadati</taxon>
        <taxon>Pseudomonadota</taxon>
        <taxon>Gammaproteobacteria</taxon>
        <taxon>Enterobacterales</taxon>
        <taxon>Enterobacteriaceae</taxon>
        <taxon>Plesiomonas</taxon>
    </lineage>
</organism>
<protein>
    <submittedName>
        <fullName evidence="8">DNA repair protein RadC</fullName>
    </submittedName>
</protein>
<evidence type="ECO:0000313" key="9">
    <source>
        <dbReference type="Proteomes" id="UP000664658"/>
    </source>
</evidence>
<dbReference type="PROSITE" id="PS50249">
    <property type="entry name" value="MPN"/>
    <property type="match status" value="1"/>
</dbReference>
<evidence type="ECO:0000313" key="8">
    <source>
        <dbReference type="EMBL" id="MBO1108507.1"/>
    </source>
</evidence>
<proteinExistence type="inferred from homology"/>
<evidence type="ECO:0000256" key="3">
    <source>
        <dbReference type="ARBA" id="ARBA00022801"/>
    </source>
</evidence>
<dbReference type="Gene3D" id="3.40.140.10">
    <property type="entry name" value="Cytidine Deaminase, domain 2"/>
    <property type="match status" value="1"/>
</dbReference>
<evidence type="ECO:0000256" key="4">
    <source>
        <dbReference type="ARBA" id="ARBA00022833"/>
    </source>
</evidence>
<dbReference type="Pfam" id="PF20582">
    <property type="entry name" value="UPF0758_N"/>
    <property type="match status" value="1"/>
</dbReference>
<dbReference type="GO" id="GO:0006508">
    <property type="term" value="P:proteolysis"/>
    <property type="evidence" value="ECO:0007669"/>
    <property type="project" value="UniProtKB-KW"/>
</dbReference>
<dbReference type="CDD" id="cd08071">
    <property type="entry name" value="MPN_DUF2466"/>
    <property type="match status" value="1"/>
</dbReference>
<dbReference type="GO" id="GO:0046872">
    <property type="term" value="F:metal ion binding"/>
    <property type="evidence" value="ECO:0007669"/>
    <property type="project" value="UniProtKB-KW"/>
</dbReference>
<dbReference type="SUPFAM" id="SSF102712">
    <property type="entry name" value="JAB1/MPN domain"/>
    <property type="match status" value="1"/>
</dbReference>
<dbReference type="PANTHER" id="PTHR30471:SF3">
    <property type="entry name" value="UPF0758 PROTEIN YEES-RELATED"/>
    <property type="match status" value="1"/>
</dbReference>
<keyword evidence="4" id="KW-0862">Zinc</keyword>
<sequence>MTHVPLKALPVAERPREKLLQQGVGALSDAELLAIFLRTGIQGCNAVELARRLLRDFGSLRALLAADQLTFCRQHGLGEAKYVQLQASIEMSRRYLAEKLQRDSALSSPQDTQQYLQSCLSNREREIFLVLFLDNQHRVIKKEELFAGTFNSATVHPREIIKAALACNAAALILAHNHPSGVAEPSRADRQITRQIQDACALVEIRVLDHVVVGTGETVSFAERGWI</sequence>
<keyword evidence="1" id="KW-0645">Protease</keyword>
<name>A0A8I2B5Y8_PLESH</name>
<dbReference type="PROSITE" id="PS01302">
    <property type="entry name" value="UPF0758"/>
    <property type="match status" value="1"/>
</dbReference>
<dbReference type="InterPro" id="IPR020891">
    <property type="entry name" value="UPF0758_CS"/>
</dbReference>
<dbReference type="GO" id="GO:0008237">
    <property type="term" value="F:metallopeptidase activity"/>
    <property type="evidence" value="ECO:0007669"/>
    <property type="project" value="UniProtKB-KW"/>
</dbReference>
<keyword evidence="5" id="KW-0482">Metalloprotease</keyword>
<dbReference type="NCBIfam" id="NF000642">
    <property type="entry name" value="PRK00024.1"/>
    <property type="match status" value="1"/>
</dbReference>
<dbReference type="Proteomes" id="UP000664658">
    <property type="component" value="Unassembled WGS sequence"/>
</dbReference>
<evidence type="ECO:0000256" key="5">
    <source>
        <dbReference type="ARBA" id="ARBA00023049"/>
    </source>
</evidence>
<comment type="similarity">
    <text evidence="6">Belongs to the UPF0758 family.</text>
</comment>
<dbReference type="NCBIfam" id="TIGR00608">
    <property type="entry name" value="radc"/>
    <property type="match status" value="1"/>
</dbReference>
<dbReference type="InterPro" id="IPR010994">
    <property type="entry name" value="RuvA_2-like"/>
</dbReference>
<dbReference type="InterPro" id="IPR046778">
    <property type="entry name" value="UPF0758_N"/>
</dbReference>
<dbReference type="AlphaFoldDB" id="A0A8I2B5Y8"/>
<dbReference type="InterPro" id="IPR025657">
    <property type="entry name" value="RadC_JAB"/>
</dbReference>
<evidence type="ECO:0000256" key="2">
    <source>
        <dbReference type="ARBA" id="ARBA00022723"/>
    </source>
</evidence>
<dbReference type="Pfam" id="PF04002">
    <property type="entry name" value="RadC"/>
    <property type="match status" value="1"/>
</dbReference>
<dbReference type="EMBL" id="JAFNAA010000009">
    <property type="protein sequence ID" value="MBO1108507.1"/>
    <property type="molecule type" value="Genomic_DNA"/>
</dbReference>
<feature type="domain" description="MPN" evidence="7">
    <location>
        <begin position="105"/>
        <end position="227"/>
    </location>
</feature>
<dbReference type="RefSeq" id="WP_207542118.1">
    <property type="nucleotide sequence ID" value="NZ_JAFNAA010000009.1"/>
</dbReference>
<evidence type="ECO:0000256" key="6">
    <source>
        <dbReference type="RuleBase" id="RU003797"/>
    </source>
</evidence>
<evidence type="ECO:0000259" key="7">
    <source>
        <dbReference type="PROSITE" id="PS50249"/>
    </source>
</evidence>
<keyword evidence="3" id="KW-0378">Hydrolase</keyword>
<evidence type="ECO:0000256" key="1">
    <source>
        <dbReference type="ARBA" id="ARBA00022670"/>
    </source>
</evidence>
<keyword evidence="2" id="KW-0479">Metal-binding</keyword>
<reference evidence="8" key="1">
    <citation type="submission" date="2021-03" db="EMBL/GenBank/DDBJ databases">
        <title>Plesiomonas shigelloides zfcc0051, isolated from zebrafish feces.</title>
        <authorList>
            <person name="Vanderhoek Z."/>
            <person name="Gaulke C."/>
        </authorList>
    </citation>
    <scope>NUCLEOTIDE SEQUENCE</scope>
    <source>
        <strain evidence="8">Zfcc0051</strain>
    </source>
</reference>
<dbReference type="InterPro" id="IPR001405">
    <property type="entry name" value="UPF0758"/>
</dbReference>
<comment type="caution">
    <text evidence="8">The sequence shown here is derived from an EMBL/GenBank/DDBJ whole genome shotgun (WGS) entry which is preliminary data.</text>
</comment>